<dbReference type="SUPFAM" id="SSF51735">
    <property type="entry name" value="NAD(P)-binding Rossmann-fold domains"/>
    <property type="match status" value="1"/>
</dbReference>
<name>A0A4Y8N620_9BURK</name>
<proteinExistence type="predicted"/>
<reference evidence="2 3" key="1">
    <citation type="submission" date="2019-03" db="EMBL/GenBank/DDBJ databases">
        <title>Complete Genome Sequence of Paraburkholderia dipogonis ICMP 19430T, a Nitrogen-fixing Symbiont of the South African Invasive Legume Dipogon lignosus in New Zealand.</title>
        <authorList>
            <person name="De Meyer S.E."/>
        </authorList>
    </citation>
    <scope>NUCLEOTIDE SEQUENCE [LARGE SCALE GENOMIC DNA]</scope>
    <source>
        <strain evidence="2 3">ICMP 19430</strain>
    </source>
</reference>
<comment type="caution">
    <text evidence="2">The sequence shown here is derived from an EMBL/GenBank/DDBJ whole genome shotgun (WGS) entry which is preliminary data.</text>
</comment>
<dbReference type="EMBL" id="SNVI01000001">
    <property type="protein sequence ID" value="TFE45219.1"/>
    <property type="molecule type" value="Genomic_DNA"/>
</dbReference>
<dbReference type="Gene3D" id="3.40.50.720">
    <property type="entry name" value="NAD(P)-binding Rossmann-like Domain"/>
    <property type="match status" value="1"/>
</dbReference>
<accession>A0A4Y8N620</accession>
<sequence length="157" mass="17775">MYVAFRTEASFLEPYTELAVSVRGDGAQLTYAVNLRTLKSLQRNSLHIFECADICDRAAMDELLAEYKLCAIIRLAAESHVDRSIHGPESFVQTNVVGAFTLLEAARSYWSRLNDAAKAEFRFLHISTDDLDNQAWSDEVASGDYRKWVETNYAQRA</sequence>
<organism evidence="2 3">
    <name type="scientific">Paraburkholderia dipogonis</name>
    <dbReference type="NCBI Taxonomy" id="1211383"/>
    <lineage>
        <taxon>Bacteria</taxon>
        <taxon>Pseudomonadati</taxon>
        <taxon>Pseudomonadota</taxon>
        <taxon>Betaproteobacteria</taxon>
        <taxon>Burkholderiales</taxon>
        <taxon>Burkholderiaceae</taxon>
        <taxon>Paraburkholderia</taxon>
    </lineage>
</organism>
<dbReference type="Proteomes" id="UP000297385">
    <property type="component" value="Unassembled WGS sequence"/>
</dbReference>
<dbReference type="Pfam" id="PF16363">
    <property type="entry name" value="GDP_Man_Dehyd"/>
    <property type="match status" value="1"/>
</dbReference>
<dbReference type="InterPro" id="IPR016040">
    <property type="entry name" value="NAD(P)-bd_dom"/>
</dbReference>
<protein>
    <submittedName>
        <fullName evidence="2">NAD-dependent epimerase/dehydratase family protein</fullName>
    </submittedName>
</protein>
<feature type="domain" description="NAD(P)-binding" evidence="1">
    <location>
        <begin position="29"/>
        <end position="130"/>
    </location>
</feature>
<evidence type="ECO:0000313" key="3">
    <source>
        <dbReference type="Proteomes" id="UP000297385"/>
    </source>
</evidence>
<dbReference type="PANTHER" id="PTHR43000">
    <property type="entry name" value="DTDP-D-GLUCOSE 4,6-DEHYDRATASE-RELATED"/>
    <property type="match status" value="1"/>
</dbReference>
<evidence type="ECO:0000313" key="2">
    <source>
        <dbReference type="EMBL" id="TFE45219.1"/>
    </source>
</evidence>
<evidence type="ECO:0000259" key="1">
    <source>
        <dbReference type="Pfam" id="PF16363"/>
    </source>
</evidence>
<dbReference type="InterPro" id="IPR036291">
    <property type="entry name" value="NAD(P)-bd_dom_sf"/>
</dbReference>
<gene>
    <name evidence="2" type="ORF">E2553_09480</name>
</gene>
<dbReference type="AlphaFoldDB" id="A0A4Y8N620"/>